<protein>
    <recommendedName>
        <fullName evidence="3">DUF3253 domain-containing protein</fullName>
    </recommendedName>
</protein>
<dbReference type="EMBL" id="JACCJC010000032">
    <property type="protein sequence ID" value="KAF6234292.1"/>
    <property type="molecule type" value="Genomic_DNA"/>
</dbReference>
<dbReference type="Proteomes" id="UP000578531">
    <property type="component" value="Unassembled WGS sequence"/>
</dbReference>
<evidence type="ECO:0000313" key="2">
    <source>
        <dbReference type="Proteomes" id="UP000578531"/>
    </source>
</evidence>
<accession>A0A8H6FT76</accession>
<evidence type="ECO:0008006" key="3">
    <source>
        <dbReference type="Google" id="ProtNLM"/>
    </source>
</evidence>
<dbReference type="RefSeq" id="XP_037163693.1">
    <property type="nucleotide sequence ID" value="XM_037309614.1"/>
</dbReference>
<dbReference type="AlphaFoldDB" id="A0A8H6FT76"/>
<organism evidence="1 2">
    <name type="scientific">Letharia columbiana</name>
    <dbReference type="NCBI Taxonomy" id="112416"/>
    <lineage>
        <taxon>Eukaryota</taxon>
        <taxon>Fungi</taxon>
        <taxon>Dikarya</taxon>
        <taxon>Ascomycota</taxon>
        <taxon>Pezizomycotina</taxon>
        <taxon>Lecanoromycetes</taxon>
        <taxon>OSLEUM clade</taxon>
        <taxon>Lecanoromycetidae</taxon>
        <taxon>Lecanorales</taxon>
        <taxon>Lecanorineae</taxon>
        <taxon>Parmeliaceae</taxon>
        <taxon>Letharia</taxon>
    </lineage>
</organism>
<dbReference type="InterPro" id="IPR021660">
    <property type="entry name" value="DUF3253"/>
</dbReference>
<name>A0A8H6FT76_9LECA</name>
<sequence>MAEAEFHHRDVLRPHLDRLLSSRDYPKTICPSEVPRALTAAELRACGASDWRSLMPAVRDILWNMREKGEVEILQKGSLVPQGIDLGDVKGPIRARKVSSARS</sequence>
<reference evidence="1 2" key="1">
    <citation type="journal article" date="2020" name="Genomics">
        <title>Complete, high-quality genomes from long-read metagenomic sequencing of two wolf lichen thalli reveals enigmatic genome architecture.</title>
        <authorList>
            <person name="McKenzie S.K."/>
            <person name="Walston R.F."/>
            <person name="Allen J.L."/>
        </authorList>
    </citation>
    <scope>NUCLEOTIDE SEQUENCE [LARGE SCALE GENOMIC DNA]</scope>
    <source>
        <strain evidence="1">WasteWater2</strain>
    </source>
</reference>
<dbReference type="SUPFAM" id="SSF46785">
    <property type="entry name" value="Winged helix' DNA-binding domain"/>
    <property type="match status" value="1"/>
</dbReference>
<keyword evidence="2" id="KW-1185">Reference proteome</keyword>
<dbReference type="InterPro" id="IPR036388">
    <property type="entry name" value="WH-like_DNA-bd_sf"/>
</dbReference>
<evidence type="ECO:0000313" key="1">
    <source>
        <dbReference type="EMBL" id="KAF6234292.1"/>
    </source>
</evidence>
<comment type="caution">
    <text evidence="1">The sequence shown here is derived from an EMBL/GenBank/DDBJ whole genome shotgun (WGS) entry which is preliminary data.</text>
</comment>
<dbReference type="OrthoDB" id="2563170at2759"/>
<dbReference type="InterPro" id="IPR036390">
    <property type="entry name" value="WH_DNA-bd_sf"/>
</dbReference>
<dbReference type="Pfam" id="PF11625">
    <property type="entry name" value="DUF3253"/>
    <property type="match status" value="1"/>
</dbReference>
<dbReference type="Gene3D" id="1.10.10.10">
    <property type="entry name" value="Winged helix-like DNA-binding domain superfamily/Winged helix DNA-binding domain"/>
    <property type="match status" value="1"/>
</dbReference>
<proteinExistence type="predicted"/>
<dbReference type="GeneID" id="59289370"/>
<gene>
    <name evidence="1" type="ORF">HO173_007714</name>
</gene>